<dbReference type="EMBL" id="CP038865">
    <property type="protein sequence ID" value="QCA29232.1"/>
    <property type="molecule type" value="Genomic_DNA"/>
</dbReference>
<feature type="transmembrane region" description="Helical" evidence="1">
    <location>
        <begin position="82"/>
        <end position="100"/>
    </location>
</feature>
<evidence type="ECO:0000256" key="1">
    <source>
        <dbReference type="SAM" id="Phobius"/>
    </source>
</evidence>
<accession>A0AAJ5JLY7</accession>
<dbReference type="AlphaFoldDB" id="A0AAJ5JLY7"/>
<protein>
    <recommendedName>
        <fullName evidence="6">DUF2975 domain-containing protein</fullName>
    </recommendedName>
</protein>
<keyword evidence="4" id="KW-1185">Reference proteome</keyword>
<keyword evidence="1" id="KW-1133">Transmembrane helix</keyword>
<evidence type="ECO:0008006" key="6">
    <source>
        <dbReference type="Google" id="ProtNLM"/>
    </source>
</evidence>
<dbReference type="RefSeq" id="WP_135253389.1">
    <property type="nucleotide sequence ID" value="NZ_CP038865.1"/>
</dbReference>
<feature type="transmembrane region" description="Helical" evidence="1">
    <location>
        <begin position="120"/>
        <end position="143"/>
    </location>
</feature>
<proteinExistence type="predicted"/>
<sequence length="190" mass="22118">MKEVSLKIVDKLLIGIKWLLIILLVLVVCELFYGFIRPANSMVLDASFIKTLYSYKYGWSITPEQIAEFPVAAYNRLTTIELVILLPLIIMTIHNIRLAIHSTLQGRLFTQINVKRFKSILILSILSSLTIMVFNFCADQLLYQYFEAYSDMNSKMSEWIEFIMEPCLLFIFYLLFKKGVALQEEHDLTI</sequence>
<feature type="transmembrane region" description="Helical" evidence="1">
    <location>
        <begin position="12"/>
        <end position="36"/>
    </location>
</feature>
<evidence type="ECO:0000313" key="2">
    <source>
        <dbReference type="EMBL" id="QCA29232.1"/>
    </source>
</evidence>
<evidence type="ECO:0000313" key="5">
    <source>
        <dbReference type="Proteomes" id="UP000297725"/>
    </source>
</evidence>
<keyword evidence="1" id="KW-0812">Transmembrane</keyword>
<name>A0AAJ5JLY7_9ENTE</name>
<dbReference type="Proteomes" id="UP000297725">
    <property type="component" value="Unassembled WGS sequence"/>
</dbReference>
<gene>
    <name evidence="3" type="ORF">E4031_00605</name>
    <name evidence="2" type="ORF">E4Z98_07840</name>
</gene>
<keyword evidence="1" id="KW-0472">Membrane</keyword>
<dbReference type="Proteomes" id="UP000296883">
    <property type="component" value="Chromosome"/>
</dbReference>
<evidence type="ECO:0000313" key="3">
    <source>
        <dbReference type="EMBL" id="TFZ43255.1"/>
    </source>
</evidence>
<reference evidence="3 5" key="1">
    <citation type="submission" date="2019-03" db="EMBL/GenBank/DDBJ databases">
        <title>Vagococcus sp. was isolated fron gut of Carduelis flavirostris.</title>
        <authorList>
            <person name="Ge Y."/>
        </authorList>
    </citation>
    <scope>NUCLEOTIDE SEQUENCE [LARGE SCALE GENOMIC DNA]</scope>
    <source>
        <strain evidence="3 5">CF-210</strain>
    </source>
</reference>
<organism evidence="3 5">
    <name type="scientific">Vagococcus xieshaowenii</name>
    <dbReference type="NCBI Taxonomy" id="2562451"/>
    <lineage>
        <taxon>Bacteria</taxon>
        <taxon>Bacillati</taxon>
        <taxon>Bacillota</taxon>
        <taxon>Bacilli</taxon>
        <taxon>Lactobacillales</taxon>
        <taxon>Enterococcaceae</taxon>
        <taxon>Vagococcus</taxon>
    </lineage>
</organism>
<feature type="transmembrane region" description="Helical" evidence="1">
    <location>
        <begin position="159"/>
        <end position="176"/>
    </location>
</feature>
<reference evidence="2 4" key="2">
    <citation type="journal article" date="2020" name="Int. J. Syst. Evol. Microbiol.">
        <title>Vagococcus xieshaowenii sp. nov., isolated from snow finch (Montifringilla taczanowskii) cloacal content.</title>
        <authorList>
            <person name="Ge Y."/>
            <person name="Yang J."/>
            <person name="Lai X.H."/>
            <person name="Zhang G."/>
            <person name="Jin D."/>
            <person name="Lu S."/>
            <person name="Wang B."/>
            <person name="Huang Y."/>
            <person name="Huang Y."/>
            <person name="Ren Z."/>
            <person name="Zhang X."/>
            <person name="Xu J."/>
        </authorList>
    </citation>
    <scope>NUCLEOTIDE SEQUENCE [LARGE SCALE GENOMIC DNA]</scope>
    <source>
        <strain evidence="4">personal::cf-49</strain>
        <strain evidence="2">Personal::cf-49</strain>
    </source>
</reference>
<evidence type="ECO:0000313" key="4">
    <source>
        <dbReference type="Proteomes" id="UP000296883"/>
    </source>
</evidence>
<dbReference type="EMBL" id="SRHU01000003">
    <property type="protein sequence ID" value="TFZ43255.1"/>
    <property type="molecule type" value="Genomic_DNA"/>
</dbReference>